<keyword evidence="3" id="KW-1185">Reference proteome</keyword>
<dbReference type="EMBL" id="CP098502">
    <property type="protein sequence ID" value="UTI63337.1"/>
    <property type="molecule type" value="Genomic_DNA"/>
</dbReference>
<dbReference type="InterPro" id="IPR036388">
    <property type="entry name" value="WH-like_DNA-bd_sf"/>
</dbReference>
<dbReference type="Proteomes" id="UP001056035">
    <property type="component" value="Chromosome"/>
</dbReference>
<dbReference type="InterPro" id="IPR011991">
    <property type="entry name" value="ArsR-like_HTH"/>
</dbReference>
<accession>A0ABY5DQI2</accession>
<organism evidence="2 3">
    <name type="scientific">Paraconexibacter antarcticus</name>
    <dbReference type="NCBI Taxonomy" id="2949664"/>
    <lineage>
        <taxon>Bacteria</taxon>
        <taxon>Bacillati</taxon>
        <taxon>Actinomycetota</taxon>
        <taxon>Thermoleophilia</taxon>
        <taxon>Solirubrobacterales</taxon>
        <taxon>Paraconexibacteraceae</taxon>
        <taxon>Paraconexibacter</taxon>
    </lineage>
</organism>
<proteinExistence type="predicted"/>
<evidence type="ECO:0000313" key="3">
    <source>
        <dbReference type="Proteomes" id="UP001056035"/>
    </source>
</evidence>
<dbReference type="Gene3D" id="1.10.10.10">
    <property type="entry name" value="Winged helix-like DNA-binding domain superfamily/Winged helix DNA-binding domain"/>
    <property type="match status" value="1"/>
</dbReference>
<evidence type="ECO:0000313" key="2">
    <source>
        <dbReference type="EMBL" id="UTI63337.1"/>
    </source>
</evidence>
<reference evidence="2 3" key="1">
    <citation type="submission" date="2022-06" db="EMBL/GenBank/DDBJ databases">
        <title>Paraconexibacter antarcticus.</title>
        <authorList>
            <person name="Kim C.S."/>
        </authorList>
    </citation>
    <scope>NUCLEOTIDE SEQUENCE [LARGE SCALE GENOMIC DNA]</scope>
    <source>
        <strain evidence="2 3">02-257</strain>
    </source>
</reference>
<feature type="region of interest" description="Disordered" evidence="1">
    <location>
        <begin position="49"/>
        <end position="101"/>
    </location>
</feature>
<feature type="compositionally biased region" description="Low complexity" evidence="1">
    <location>
        <begin position="66"/>
        <end position="89"/>
    </location>
</feature>
<dbReference type="CDD" id="cd00090">
    <property type="entry name" value="HTH_ARSR"/>
    <property type="match status" value="1"/>
</dbReference>
<name>A0ABY5DQI2_9ACTN</name>
<dbReference type="SUPFAM" id="SSF46785">
    <property type="entry name" value="Winged helix' DNA-binding domain"/>
    <property type="match status" value="1"/>
</dbReference>
<protein>
    <submittedName>
        <fullName evidence="2">Uncharacterized protein</fullName>
    </submittedName>
</protein>
<sequence length="151" mass="15612">MVKVLDVSAISEQIRARLDEQRRQHQGIGDGLERVRDVLGRLEGEVRSLVGGARGSGAAPTSTQVTKNVPAPKTTPAAKRTAAPKPKSTSGRAPRGENKAKVLAALKSGPMTATEIASKTGIGAASASTMLSRMAKAGELVKADRGYALPS</sequence>
<dbReference type="InterPro" id="IPR036390">
    <property type="entry name" value="WH_DNA-bd_sf"/>
</dbReference>
<evidence type="ECO:0000256" key="1">
    <source>
        <dbReference type="SAM" id="MobiDB-lite"/>
    </source>
</evidence>
<gene>
    <name evidence="2" type="ORF">NBH00_18520</name>
</gene>
<dbReference type="RefSeq" id="WP_254570065.1">
    <property type="nucleotide sequence ID" value="NZ_CP098502.1"/>
</dbReference>